<keyword evidence="3" id="KW-1185">Reference proteome</keyword>
<dbReference type="InterPro" id="IPR029024">
    <property type="entry name" value="TerB-like"/>
</dbReference>
<protein>
    <recommendedName>
        <fullName evidence="1">Co-chaperone DjlA N-terminal domain-containing protein</fullName>
    </recommendedName>
</protein>
<dbReference type="Proteomes" id="UP000632858">
    <property type="component" value="Unassembled WGS sequence"/>
</dbReference>
<gene>
    <name evidence="2" type="ORF">GCM10010960_08550</name>
</gene>
<name>A0A917FL11_9GAMM</name>
<evidence type="ECO:0000313" key="3">
    <source>
        <dbReference type="Proteomes" id="UP000632858"/>
    </source>
</evidence>
<reference evidence="2" key="1">
    <citation type="journal article" date="2014" name="Int. J. Syst. Evol. Microbiol.">
        <title>Complete genome sequence of Corynebacterium casei LMG S-19264T (=DSM 44701T), isolated from a smear-ripened cheese.</title>
        <authorList>
            <consortium name="US DOE Joint Genome Institute (JGI-PGF)"/>
            <person name="Walter F."/>
            <person name="Albersmeier A."/>
            <person name="Kalinowski J."/>
            <person name="Ruckert C."/>
        </authorList>
    </citation>
    <scope>NUCLEOTIDE SEQUENCE</scope>
    <source>
        <strain evidence="2">CGMCC 1.12726</strain>
    </source>
</reference>
<evidence type="ECO:0000259" key="1">
    <source>
        <dbReference type="Pfam" id="PF05099"/>
    </source>
</evidence>
<comment type="caution">
    <text evidence="2">The sequence shown here is derived from an EMBL/GenBank/DDBJ whole genome shotgun (WGS) entry which is preliminary data.</text>
</comment>
<dbReference type="SUPFAM" id="SSF158682">
    <property type="entry name" value="TerB-like"/>
    <property type="match status" value="1"/>
</dbReference>
<dbReference type="Pfam" id="PF05099">
    <property type="entry name" value="TerB"/>
    <property type="match status" value="1"/>
</dbReference>
<reference evidence="2" key="2">
    <citation type="submission" date="2020-09" db="EMBL/GenBank/DDBJ databases">
        <authorList>
            <person name="Sun Q."/>
            <person name="Zhou Y."/>
        </authorList>
    </citation>
    <scope>NUCLEOTIDE SEQUENCE</scope>
    <source>
        <strain evidence="2">CGMCC 1.12726</strain>
    </source>
</reference>
<organism evidence="2 3">
    <name type="scientific">Arenimonas maotaiensis</name>
    <dbReference type="NCBI Taxonomy" id="1446479"/>
    <lineage>
        <taxon>Bacteria</taxon>
        <taxon>Pseudomonadati</taxon>
        <taxon>Pseudomonadota</taxon>
        <taxon>Gammaproteobacteria</taxon>
        <taxon>Lysobacterales</taxon>
        <taxon>Lysobacteraceae</taxon>
        <taxon>Arenimonas</taxon>
    </lineage>
</organism>
<dbReference type="AlphaFoldDB" id="A0A917FL11"/>
<dbReference type="Gene3D" id="1.10.3680.10">
    <property type="entry name" value="TerB-like"/>
    <property type="match status" value="1"/>
</dbReference>
<accession>A0A917FL11</accession>
<dbReference type="InterPro" id="IPR007791">
    <property type="entry name" value="DjlA_N"/>
</dbReference>
<dbReference type="EMBL" id="BMFO01000002">
    <property type="protein sequence ID" value="GGF88928.1"/>
    <property type="molecule type" value="Genomic_DNA"/>
</dbReference>
<dbReference type="RefSeq" id="WP_188448161.1">
    <property type="nucleotide sequence ID" value="NZ_BMFO01000002.1"/>
</dbReference>
<dbReference type="CDD" id="cd07176">
    <property type="entry name" value="terB"/>
    <property type="match status" value="1"/>
</dbReference>
<feature type="domain" description="Co-chaperone DjlA N-terminal" evidence="1">
    <location>
        <begin position="7"/>
        <end position="110"/>
    </location>
</feature>
<evidence type="ECO:0000313" key="2">
    <source>
        <dbReference type="EMBL" id="GGF88928.1"/>
    </source>
</evidence>
<proteinExistence type="predicted"/>
<sequence length="306" mass="32670">MDQTEQHAILAISLMAAFADGGKDEREREQIKRIAEGLSPEAEADLAKLYQDVLLKRRTLEASARSLSSPETRQLAYEMAVGVCDADGRRDAAEADFLERLRNALGLDAQPAQDFAESADDLADAPLTATPAVGPDAAALDASVLNYAILNGALELLPQSMASMAILPLQMKMVYAIGKAHGYELDRGHITDFAATLGIGMTGQYLEQMGRKLLGGLLGKAGGGLLGGLGSAATGVAFSFATTYALGKVAQHYYGNGRRIDTGELKQTFARLFAQGKELQGRYAGEIAHKARTLDVPQVLDMVKRR</sequence>